<evidence type="ECO:0000256" key="1">
    <source>
        <dbReference type="SAM" id="MobiDB-lite"/>
    </source>
</evidence>
<comment type="caution">
    <text evidence="3">The sequence shown here is derived from an EMBL/GenBank/DDBJ whole genome shotgun (WGS) entry which is preliminary data.</text>
</comment>
<name>A0ABT6NY20_9BACT</name>
<dbReference type="RefSeq" id="WP_136970578.1">
    <property type="nucleotide sequence ID" value="NZ_JARZHI010000027.1"/>
</dbReference>
<feature type="signal peptide" evidence="2">
    <location>
        <begin position="1"/>
        <end position="40"/>
    </location>
</feature>
<keyword evidence="4" id="KW-1185">Reference proteome</keyword>
<feature type="region of interest" description="Disordered" evidence="1">
    <location>
        <begin position="39"/>
        <end position="59"/>
    </location>
</feature>
<gene>
    <name evidence="3" type="ORF">QHF89_27360</name>
</gene>
<accession>A0ABT6NY20</accession>
<reference evidence="3 4" key="1">
    <citation type="submission" date="2023-04" db="EMBL/GenBank/DDBJ databases">
        <title>The genome sequence of Polyangium sorediatum DSM14670.</title>
        <authorList>
            <person name="Zhang X."/>
        </authorList>
    </citation>
    <scope>NUCLEOTIDE SEQUENCE [LARGE SCALE GENOMIC DNA]</scope>
    <source>
        <strain evidence="3 4">DSM 14670</strain>
    </source>
</reference>
<evidence type="ECO:0000313" key="3">
    <source>
        <dbReference type="EMBL" id="MDI1433245.1"/>
    </source>
</evidence>
<keyword evidence="2" id="KW-0732">Signal</keyword>
<evidence type="ECO:0000256" key="2">
    <source>
        <dbReference type="SAM" id="SignalP"/>
    </source>
</evidence>
<proteinExistence type="predicted"/>
<dbReference type="EMBL" id="JARZHI010000027">
    <property type="protein sequence ID" value="MDI1433245.1"/>
    <property type="molecule type" value="Genomic_DNA"/>
</dbReference>
<feature type="chain" id="PRO_5045880052" evidence="2">
    <location>
        <begin position="41"/>
        <end position="363"/>
    </location>
</feature>
<evidence type="ECO:0000313" key="4">
    <source>
        <dbReference type="Proteomes" id="UP001160301"/>
    </source>
</evidence>
<sequence>MTQARPETLCAWRSSSSSPFPRAMLATLVTFVLSPSAARAESPAPAPSPPAEAKATTAPRRVEVRLSLSRAAAEALGGESRVRRLLEIELDDTGTLAPGPSGPLGDDVGHVWIDLPSPSEVLIEARLAERAAARRFLLIGGLNPDVAARLVAIAANELVRAQARPLRPRKAPAPRTPTPKELELAARRAPAIVWSAAPSFAFLPGSSGTLWGAGASLGFRGAGVSERATARWLTGPTSAGPTRWFEVGLAVDYRVYLGSSVRLALGADAALGFLHLGDARATDGILGARDAWSGRAGGLLGVDVRAFGPAWLGLHVSPGAILRPTRFETAGGLGGTVEGLWLGVDLALQLEHPLARSVLTNPR</sequence>
<organism evidence="3 4">
    <name type="scientific">Polyangium sorediatum</name>
    <dbReference type="NCBI Taxonomy" id="889274"/>
    <lineage>
        <taxon>Bacteria</taxon>
        <taxon>Pseudomonadati</taxon>
        <taxon>Myxococcota</taxon>
        <taxon>Polyangia</taxon>
        <taxon>Polyangiales</taxon>
        <taxon>Polyangiaceae</taxon>
        <taxon>Polyangium</taxon>
    </lineage>
</organism>
<protein>
    <submittedName>
        <fullName evidence="3">Uncharacterized protein</fullName>
    </submittedName>
</protein>
<dbReference type="Proteomes" id="UP001160301">
    <property type="component" value="Unassembled WGS sequence"/>
</dbReference>